<name>A0AAD4AEW9_9GAMM</name>
<organism evidence="1 2">
    <name type="scientific">Pseudoalteromonas citrea</name>
    <dbReference type="NCBI Taxonomy" id="43655"/>
    <lineage>
        <taxon>Bacteria</taxon>
        <taxon>Pseudomonadati</taxon>
        <taxon>Pseudomonadota</taxon>
        <taxon>Gammaproteobacteria</taxon>
        <taxon>Alteromonadales</taxon>
        <taxon>Pseudoalteromonadaceae</taxon>
        <taxon>Pseudoalteromonas</taxon>
    </lineage>
</organism>
<gene>
    <name evidence="1" type="ORF">PCIT_b0755</name>
</gene>
<protein>
    <submittedName>
        <fullName evidence="1">Uncharacterized protein</fullName>
    </submittedName>
</protein>
<accession>A0AAD4AEW9</accession>
<evidence type="ECO:0000313" key="1">
    <source>
        <dbReference type="EMBL" id="KAF7764706.1"/>
    </source>
</evidence>
<dbReference type="AlphaFoldDB" id="A0AAD4AEW9"/>
<reference evidence="1" key="1">
    <citation type="journal article" date="2012" name="J. Bacteriol.">
        <title>Genome sequences of type strains of seven species of the marine bacterium Pseudoalteromonas.</title>
        <authorList>
            <person name="Xie B.B."/>
            <person name="Shu Y.L."/>
            <person name="Qin Q.L."/>
            <person name="Rong J.C."/>
            <person name="Zhang X.Y."/>
            <person name="Chen X.L."/>
            <person name="Shi M."/>
            <person name="He H.L."/>
            <person name="Zhou B.C."/>
            <person name="Zhang Y.Z."/>
        </authorList>
    </citation>
    <scope>NUCLEOTIDE SEQUENCE</scope>
    <source>
        <strain evidence="1">DSM 8771</strain>
    </source>
</reference>
<reference evidence="1" key="2">
    <citation type="submission" date="2015-03" db="EMBL/GenBank/DDBJ databases">
        <title>Genome sequence of Pseudoalteromonas citrea.</title>
        <authorList>
            <person name="Xie B.-B."/>
            <person name="Rong J.-C."/>
            <person name="Qin Q.-L."/>
            <person name="Zhang Y.-Z."/>
        </authorList>
    </citation>
    <scope>NUCLEOTIDE SEQUENCE</scope>
    <source>
        <strain evidence="1">DSM 8771</strain>
    </source>
</reference>
<dbReference type="EMBL" id="AHBZ03000027">
    <property type="protein sequence ID" value="KAF7764706.1"/>
    <property type="molecule type" value="Genomic_DNA"/>
</dbReference>
<evidence type="ECO:0000313" key="2">
    <source>
        <dbReference type="Proteomes" id="UP000016487"/>
    </source>
</evidence>
<dbReference type="Proteomes" id="UP000016487">
    <property type="component" value="Unassembled WGS sequence"/>
</dbReference>
<sequence>MDSSLQSPGYGCLCNIESASKGFIDIVVDSTGLKVYENGE</sequence>
<proteinExistence type="predicted"/>
<comment type="caution">
    <text evidence="1">The sequence shown here is derived from an EMBL/GenBank/DDBJ whole genome shotgun (WGS) entry which is preliminary data.</text>
</comment>